<evidence type="ECO:0000313" key="1">
    <source>
        <dbReference type="EMBL" id="VDN21057.1"/>
    </source>
</evidence>
<organism evidence="3">
    <name type="scientific">Gongylonema pulchrum</name>
    <dbReference type="NCBI Taxonomy" id="637853"/>
    <lineage>
        <taxon>Eukaryota</taxon>
        <taxon>Metazoa</taxon>
        <taxon>Ecdysozoa</taxon>
        <taxon>Nematoda</taxon>
        <taxon>Chromadorea</taxon>
        <taxon>Rhabditida</taxon>
        <taxon>Spirurina</taxon>
        <taxon>Spiruromorpha</taxon>
        <taxon>Spiruroidea</taxon>
        <taxon>Gongylonematidae</taxon>
        <taxon>Gongylonema</taxon>
    </lineage>
</organism>
<dbReference type="OrthoDB" id="252722at2759"/>
<evidence type="ECO:0000313" key="3">
    <source>
        <dbReference type="WBParaSite" id="GPUH_0001281301-mRNA-1"/>
    </source>
</evidence>
<dbReference type="AlphaFoldDB" id="A0A183DVQ8"/>
<proteinExistence type="predicted"/>
<evidence type="ECO:0000313" key="2">
    <source>
        <dbReference type="Proteomes" id="UP000271098"/>
    </source>
</evidence>
<dbReference type="WBParaSite" id="GPUH_0001281301-mRNA-1">
    <property type="protein sequence ID" value="GPUH_0001281301-mRNA-1"/>
    <property type="gene ID" value="GPUH_0001281301"/>
</dbReference>
<dbReference type="Proteomes" id="UP000271098">
    <property type="component" value="Unassembled WGS sequence"/>
</dbReference>
<accession>A0A183DVQ8</accession>
<reference evidence="1 2" key="2">
    <citation type="submission" date="2018-11" db="EMBL/GenBank/DDBJ databases">
        <authorList>
            <consortium name="Pathogen Informatics"/>
        </authorList>
    </citation>
    <scope>NUCLEOTIDE SEQUENCE [LARGE SCALE GENOMIC DNA]</scope>
</reference>
<protein>
    <submittedName>
        <fullName evidence="1 3">Uncharacterized protein</fullName>
    </submittedName>
</protein>
<reference evidence="3" key="1">
    <citation type="submission" date="2016-06" db="UniProtKB">
        <authorList>
            <consortium name="WormBaseParasite"/>
        </authorList>
    </citation>
    <scope>IDENTIFICATION</scope>
</reference>
<sequence length="190" mass="22147">MLQTVLPQRENAGNANITVIHVPDVSSNSSCRRRSSWRRRCVGRHSGSNRLKSTRCANCSQKLNEKKCQKEARFCTQFRLLRRRNFQRLACLECCVNRHNGHQLVTLDELEYEHQKLINDLHILSGNIRTLRRECEADLKFALSVLENAGTTPLPPAVLQRMRQHQYHNSARLHKLLHFIEVFLCVFAYI</sequence>
<dbReference type="EMBL" id="UYRT01079618">
    <property type="protein sequence ID" value="VDN21057.1"/>
    <property type="molecule type" value="Genomic_DNA"/>
</dbReference>
<gene>
    <name evidence="1" type="ORF">GPUH_LOCUS12799</name>
</gene>
<name>A0A183DVQ8_9BILA</name>
<keyword evidence="2" id="KW-1185">Reference proteome</keyword>